<protein>
    <submittedName>
        <fullName evidence="11">Uncharacterized protein</fullName>
    </submittedName>
</protein>
<accession>A0A059D944</accession>
<dbReference type="InParanoid" id="A0A059D944"/>
<dbReference type="InterPro" id="IPR025846">
    <property type="entry name" value="TBL_N"/>
</dbReference>
<dbReference type="InterPro" id="IPR029962">
    <property type="entry name" value="TBL"/>
</dbReference>
<dbReference type="AlphaFoldDB" id="A0A059D944"/>
<evidence type="ECO:0000259" key="9">
    <source>
        <dbReference type="Pfam" id="PF13839"/>
    </source>
</evidence>
<dbReference type="PANTHER" id="PTHR32285:SF22">
    <property type="entry name" value="PROTEIN TRICHOME BIREFRINGENCE"/>
    <property type="match status" value="1"/>
</dbReference>
<feature type="domain" description="Trichome birefringence-like N-terminal" evidence="10">
    <location>
        <begin position="168"/>
        <end position="221"/>
    </location>
</feature>
<dbReference type="OMA" id="TEPMKNE"/>
<evidence type="ECO:0000313" key="11">
    <source>
        <dbReference type="EMBL" id="KCW87107.1"/>
    </source>
</evidence>
<dbReference type="GO" id="GO:0016413">
    <property type="term" value="F:O-acetyltransferase activity"/>
    <property type="evidence" value="ECO:0000318"/>
    <property type="project" value="GO_Central"/>
</dbReference>
<feature type="compositionally biased region" description="Pro residues" evidence="7">
    <location>
        <begin position="92"/>
        <end position="101"/>
    </location>
</feature>
<comment type="subcellular location">
    <subcellularLocation>
        <location evidence="1">Membrane</location>
        <topology evidence="1">Single-pass membrane protein</topology>
    </subcellularLocation>
</comment>
<reference evidence="11" key="1">
    <citation type="submission" date="2013-07" db="EMBL/GenBank/DDBJ databases">
        <title>The genome of Eucalyptus grandis.</title>
        <authorList>
            <person name="Schmutz J."/>
            <person name="Hayes R."/>
            <person name="Myburg A."/>
            <person name="Tuskan G."/>
            <person name="Grattapaglia D."/>
            <person name="Rokhsar D.S."/>
        </authorList>
    </citation>
    <scope>NUCLEOTIDE SEQUENCE</scope>
    <source>
        <tissue evidence="11">Leaf extractions</tissue>
    </source>
</reference>
<name>A0A059D944_EUCGR</name>
<keyword evidence="6 8" id="KW-0472">Membrane</keyword>
<organism evidence="11">
    <name type="scientific">Eucalyptus grandis</name>
    <name type="common">Flooded gum</name>
    <dbReference type="NCBI Taxonomy" id="71139"/>
    <lineage>
        <taxon>Eukaryota</taxon>
        <taxon>Viridiplantae</taxon>
        <taxon>Streptophyta</taxon>
        <taxon>Embryophyta</taxon>
        <taxon>Tracheophyta</taxon>
        <taxon>Spermatophyta</taxon>
        <taxon>Magnoliopsida</taxon>
        <taxon>eudicotyledons</taxon>
        <taxon>Gunneridae</taxon>
        <taxon>Pentapetalae</taxon>
        <taxon>rosids</taxon>
        <taxon>malvids</taxon>
        <taxon>Myrtales</taxon>
        <taxon>Myrtaceae</taxon>
        <taxon>Myrtoideae</taxon>
        <taxon>Eucalypteae</taxon>
        <taxon>Eucalyptus</taxon>
    </lineage>
</organism>
<dbReference type="Pfam" id="PF13839">
    <property type="entry name" value="PC-Esterase"/>
    <property type="match status" value="1"/>
</dbReference>
<dbReference type="EMBL" id="KK198754">
    <property type="protein sequence ID" value="KCW87107.1"/>
    <property type="molecule type" value="Genomic_DNA"/>
</dbReference>
<dbReference type="STRING" id="71139.A0A059D944"/>
<dbReference type="InterPro" id="IPR026057">
    <property type="entry name" value="TBL_C"/>
</dbReference>
<evidence type="ECO:0000256" key="7">
    <source>
        <dbReference type="SAM" id="MobiDB-lite"/>
    </source>
</evidence>
<feature type="compositionally biased region" description="Low complexity" evidence="7">
    <location>
        <begin position="102"/>
        <end position="139"/>
    </location>
</feature>
<dbReference type="GO" id="GO:0005794">
    <property type="term" value="C:Golgi apparatus"/>
    <property type="evidence" value="ECO:0000318"/>
    <property type="project" value="GO_Central"/>
</dbReference>
<gene>
    <name evidence="11" type="ORF">EUGRSUZ_B03636</name>
</gene>
<evidence type="ECO:0000256" key="5">
    <source>
        <dbReference type="ARBA" id="ARBA00022989"/>
    </source>
</evidence>
<dbReference type="GO" id="GO:0016020">
    <property type="term" value="C:membrane"/>
    <property type="evidence" value="ECO:0007669"/>
    <property type="project" value="UniProtKB-SubCell"/>
</dbReference>
<feature type="transmembrane region" description="Helical" evidence="8">
    <location>
        <begin position="38"/>
        <end position="59"/>
    </location>
</feature>
<evidence type="ECO:0000256" key="6">
    <source>
        <dbReference type="ARBA" id="ARBA00023136"/>
    </source>
</evidence>
<dbReference type="PANTHER" id="PTHR32285">
    <property type="entry name" value="PROTEIN TRICHOME BIREFRINGENCE-LIKE 9-RELATED"/>
    <property type="match status" value="1"/>
</dbReference>
<evidence type="ECO:0000256" key="2">
    <source>
        <dbReference type="ARBA" id="ARBA00007727"/>
    </source>
</evidence>
<sequence>MAVAAASSPTHKFSRNLISPTKPDAMAWPPLSFSVARAARPVACGFLLTFVACTFLFVLSSSSPWLPNLSAASSYRSHFSSFLSRFRRNPSESPPPPPPRLLPGGLAAGEGPAAAPRSGPGADRSGSGAAEGPSGAALASREDGGGADGESPWRKKKKGTEEWVQSVKKCDVYAGRWVRDESYPLYLPGSCPHIDEPFDCFLNGRRDSGYLKYRWQPNDCDIPRLSGRKMLMLLRGKRLVFVGDSLNRNMWESLVCILRNSVEDKSRVFEASGRQEFRAEGSYSFIFQDYNCSVEFFQSPFLVREWETPMANGSKRETLRLDLFEGSSEKYKDADILIFNTGHWWTHEKTSKGKDYYQEGSHIYSQLHVKVAFQKALTTWGRWIDTNIDSSKTLVFFRGYSYGHFRGGRWNSGGRCDRETDPFKEETYAFKYPRKMRILEYVMKGMKTPVFYLNITRITGLRKDAHPSIYRKPNLTEEERRSPVQDCSHWCLPGVPDTWNELLYSQILIKEIEKGWQENS</sequence>
<evidence type="ECO:0000256" key="1">
    <source>
        <dbReference type="ARBA" id="ARBA00004167"/>
    </source>
</evidence>
<evidence type="ECO:0000256" key="8">
    <source>
        <dbReference type="SAM" id="Phobius"/>
    </source>
</evidence>
<feature type="domain" description="Trichome birefringence-like C-terminal" evidence="9">
    <location>
        <begin position="222"/>
        <end position="505"/>
    </location>
</feature>
<dbReference type="Gramene" id="KCW87107">
    <property type="protein sequence ID" value="KCW87107"/>
    <property type="gene ID" value="EUGRSUZ_B03636"/>
</dbReference>
<dbReference type="eggNOG" id="ENOG502RANF">
    <property type="taxonomic scope" value="Eukaryota"/>
</dbReference>
<dbReference type="OrthoDB" id="630188at2759"/>
<feature type="region of interest" description="Disordered" evidence="7">
    <location>
        <begin position="86"/>
        <end position="158"/>
    </location>
</feature>
<evidence type="ECO:0000256" key="4">
    <source>
        <dbReference type="ARBA" id="ARBA00022968"/>
    </source>
</evidence>
<evidence type="ECO:0000256" key="3">
    <source>
        <dbReference type="ARBA" id="ARBA00022692"/>
    </source>
</evidence>
<dbReference type="KEGG" id="egr:104433800"/>
<proteinExistence type="inferred from homology"/>
<comment type="similarity">
    <text evidence="2">Belongs to the PC-esterase family. TBL subfamily.</text>
</comment>
<keyword evidence="3 8" id="KW-0812">Transmembrane</keyword>
<dbReference type="Pfam" id="PF14416">
    <property type="entry name" value="PMR5N"/>
    <property type="match status" value="1"/>
</dbReference>
<keyword evidence="4" id="KW-0735">Signal-anchor</keyword>
<evidence type="ECO:0000259" key="10">
    <source>
        <dbReference type="Pfam" id="PF14416"/>
    </source>
</evidence>
<keyword evidence="5 8" id="KW-1133">Transmembrane helix</keyword>